<evidence type="ECO:0000313" key="3">
    <source>
        <dbReference type="Proteomes" id="UP001149009"/>
    </source>
</evidence>
<dbReference type="Pfam" id="PF01850">
    <property type="entry name" value="PIN"/>
    <property type="match status" value="1"/>
</dbReference>
<evidence type="ECO:0000259" key="1">
    <source>
        <dbReference type="Pfam" id="PF01850"/>
    </source>
</evidence>
<reference evidence="2" key="1">
    <citation type="submission" date="2022-08" db="EMBL/GenBank/DDBJ databases">
        <title>Chelativorans sichuanense sp. nov., a paraffin oil-degrading bacterium isolated from a mixture of oil-based drill cuttings and paddy soil.</title>
        <authorList>
            <person name="Yu J."/>
            <person name="Liu H."/>
            <person name="Chen Q."/>
        </authorList>
    </citation>
    <scope>NUCLEOTIDE SEQUENCE</scope>
    <source>
        <strain evidence="2">SCAU 2101</strain>
    </source>
</reference>
<gene>
    <name evidence="2" type="ORF">NYR54_07965</name>
</gene>
<name>A0A9X3AZI7_9HYPH</name>
<keyword evidence="3" id="KW-1185">Reference proteome</keyword>
<proteinExistence type="predicted"/>
<dbReference type="AlphaFoldDB" id="A0A9X3AZI7"/>
<organism evidence="2 3">
    <name type="scientific">Chelativorans petroleitrophicus</name>
    <dbReference type="NCBI Taxonomy" id="2975484"/>
    <lineage>
        <taxon>Bacteria</taxon>
        <taxon>Pseudomonadati</taxon>
        <taxon>Pseudomonadota</taxon>
        <taxon>Alphaproteobacteria</taxon>
        <taxon>Hyphomicrobiales</taxon>
        <taxon>Phyllobacteriaceae</taxon>
        <taxon>Chelativorans</taxon>
    </lineage>
</organism>
<dbReference type="SUPFAM" id="SSF88723">
    <property type="entry name" value="PIN domain-like"/>
    <property type="match status" value="1"/>
</dbReference>
<dbReference type="EMBL" id="JAODNV010000008">
    <property type="protein sequence ID" value="MCT8990230.1"/>
    <property type="molecule type" value="Genomic_DNA"/>
</dbReference>
<dbReference type="CDD" id="cd18683">
    <property type="entry name" value="PIN_VapC-like"/>
    <property type="match status" value="1"/>
</dbReference>
<dbReference type="InterPro" id="IPR029060">
    <property type="entry name" value="PIN-like_dom_sf"/>
</dbReference>
<evidence type="ECO:0000313" key="2">
    <source>
        <dbReference type="EMBL" id="MCT8990230.1"/>
    </source>
</evidence>
<feature type="domain" description="PIN" evidence="1">
    <location>
        <begin position="5"/>
        <end position="120"/>
    </location>
</feature>
<dbReference type="PANTHER" id="PTHR39664">
    <property type="match status" value="1"/>
</dbReference>
<dbReference type="Gene3D" id="3.40.50.1010">
    <property type="entry name" value="5'-nuclease"/>
    <property type="match status" value="1"/>
</dbReference>
<dbReference type="PANTHER" id="PTHR39664:SF2">
    <property type="entry name" value="NUCLEIC ACID-BINDING PROTEIN, CONTAINING PIN DOMAIN-RELATED"/>
    <property type="match status" value="1"/>
</dbReference>
<dbReference type="InterPro" id="IPR002716">
    <property type="entry name" value="PIN_dom"/>
</dbReference>
<dbReference type="Proteomes" id="UP001149009">
    <property type="component" value="Unassembled WGS sequence"/>
</dbReference>
<sequence>MKITADTNLLVRVIVRDDVIQAKAALDVLENAELVVISPICFCEFVWVLDRVYGLPRDSVALSVRAVMDRANVVTDTVALAAGLRMLDAGGDFADGVIAAAGADMGGETFVSFDKKAIARLGAVGIPAKHASELV</sequence>
<protein>
    <submittedName>
        <fullName evidence="2">Type II toxin-antitoxin system VapC family toxin</fullName>
    </submittedName>
</protein>
<dbReference type="RefSeq" id="WP_261515089.1">
    <property type="nucleotide sequence ID" value="NZ_JAODNV010000008.1"/>
</dbReference>
<comment type="caution">
    <text evidence="2">The sequence shown here is derived from an EMBL/GenBank/DDBJ whole genome shotgun (WGS) entry which is preliminary data.</text>
</comment>
<accession>A0A9X3AZI7</accession>